<dbReference type="Proteomes" id="UP000014139">
    <property type="component" value="Unassembled WGS sequence"/>
</dbReference>
<evidence type="ECO:0000256" key="1">
    <source>
        <dbReference type="SAM" id="SignalP"/>
    </source>
</evidence>
<proteinExistence type="predicted"/>
<comment type="caution">
    <text evidence="2">The sequence shown here is derived from an EMBL/GenBank/DDBJ whole genome shotgun (WGS) entry which is preliminary data.</text>
</comment>
<feature type="non-terminal residue" evidence="2">
    <location>
        <position position="71"/>
    </location>
</feature>
<reference evidence="2 3" key="1">
    <citation type="submission" date="2013-02" db="EMBL/GenBank/DDBJ databases">
        <title>Draft genome sequence of Amycolatopsis vancoresmycina strain DSM 44592T.</title>
        <authorList>
            <person name="Kumar S."/>
            <person name="Kaur N."/>
            <person name="Kaur C."/>
            <person name="Raghava G.P.S."/>
            <person name="Mayilraj S."/>
        </authorList>
    </citation>
    <scope>NUCLEOTIDE SEQUENCE [LARGE SCALE GENOMIC DNA]</scope>
    <source>
        <strain evidence="2 3">DSM 44592</strain>
    </source>
</reference>
<evidence type="ECO:0000313" key="3">
    <source>
        <dbReference type="Proteomes" id="UP000014139"/>
    </source>
</evidence>
<keyword evidence="3" id="KW-1185">Reference proteome</keyword>
<accession>R1HPT0</accession>
<gene>
    <name evidence="2" type="ORF">H480_26312</name>
</gene>
<feature type="chain" id="PRO_5039447205" evidence="1">
    <location>
        <begin position="19"/>
        <end position="71"/>
    </location>
</feature>
<evidence type="ECO:0000313" key="2">
    <source>
        <dbReference type="EMBL" id="EOD65495.1"/>
    </source>
</evidence>
<protein>
    <submittedName>
        <fullName evidence="2">Transport ATPase</fullName>
    </submittedName>
</protein>
<dbReference type="EMBL" id="AOUO01000396">
    <property type="protein sequence ID" value="EOD65495.1"/>
    <property type="molecule type" value="Genomic_DNA"/>
</dbReference>
<dbReference type="AlphaFoldDB" id="R1HPT0"/>
<name>R1HPT0_9PSEU</name>
<sequence length="71" mass="6850">MFGALFAVTKAGATLALAGPVLVTQQAKKVVSALVPAAGELAAGAAGTAGEATRATGRTAVRATRVARNAT</sequence>
<feature type="signal peptide" evidence="1">
    <location>
        <begin position="1"/>
        <end position="18"/>
    </location>
</feature>
<keyword evidence="1" id="KW-0732">Signal</keyword>
<organism evidence="2 3">
    <name type="scientific">Amycolatopsis vancoresmycina DSM 44592</name>
    <dbReference type="NCBI Taxonomy" id="1292037"/>
    <lineage>
        <taxon>Bacteria</taxon>
        <taxon>Bacillati</taxon>
        <taxon>Actinomycetota</taxon>
        <taxon>Actinomycetes</taxon>
        <taxon>Pseudonocardiales</taxon>
        <taxon>Pseudonocardiaceae</taxon>
        <taxon>Amycolatopsis</taxon>
    </lineage>
</organism>
<dbReference type="RefSeq" id="WP_003098907.1">
    <property type="nucleotide sequence ID" value="NZ_AOUO01000396.1"/>
</dbReference>